<evidence type="ECO:0000256" key="1">
    <source>
        <dbReference type="SAM" id="MobiDB-lite"/>
    </source>
</evidence>
<feature type="compositionally biased region" description="Polar residues" evidence="1">
    <location>
        <begin position="1"/>
        <end position="22"/>
    </location>
</feature>
<feature type="compositionally biased region" description="Basic and acidic residues" evidence="1">
    <location>
        <begin position="269"/>
        <end position="284"/>
    </location>
</feature>
<feature type="region of interest" description="Disordered" evidence="1">
    <location>
        <begin position="1"/>
        <end position="46"/>
    </location>
</feature>
<feature type="region of interest" description="Disordered" evidence="1">
    <location>
        <begin position="452"/>
        <end position="493"/>
    </location>
</feature>
<dbReference type="Proteomes" id="UP001642501">
    <property type="component" value="Unassembled WGS sequence"/>
</dbReference>
<evidence type="ECO:0008006" key="4">
    <source>
        <dbReference type="Google" id="ProtNLM"/>
    </source>
</evidence>
<sequence length="733" mass="79046">MASPSNSSLESLRTAKSGSPDGSKSIAGVTGLDSDPNAANDATTAKASQYRTVRDIPYQLRDHIRVFLEEKMYGDAIHLLTSLVAAGGSVGLQLPSADSATTVTTSNSPVWLPPASHLSVLASLAVHPAYTTRPQDGTDLRVAGHALQYLRHVLTVAGPVSSEMTSAFEFRDAQGRRTSAARAAAARARGVATIGRDRDPSNRTNSNSGESNTAGRASGTNSSRRQLRASAGRSSLLTGDYVDSQTMSWSDDESGRGGKQSRPKKKGRDSRENKSLREREKTEGNDWNSGDIDDDDDFADEENDEDAVSSRMATRDGVWMLGQSFWRVAAWALTCSVREPERWRCWKPWLTLLVDVIEADLVERLQGMENGDDDGDLYDSMLFQYLSDDSGSGGSGSGSTTHLRHLVSVILADGSQPTLAREIFDKETVVTSDSKTSTTGSMIRPARALDLDNDKFGDYSDDEESAPSTPEMSPSPLPSGKKGSTSKKSSPEVKIADLNENPGFLESLPLRRRIFYLVALGTLYFPAAFASSDAFHRAAAQVLREAEISVYTAFLAAPPPPPSSSSFTSPVLLPPDNIFAGLLRHILFTYLPTSAPKPHIVDPENGVTALPSPRVLERCFLPFAANTVLLGPNVRMALAVESLFRITWQPTVSSTASSAKENEEKLWSPALQTAAEAGVQARETRSKSSGGKVEAYGRNLIKRSGIRLLAMVRLAQLDAGEPEMVMDTRVEGL</sequence>
<name>A0ABP0D5E0_9PEZI</name>
<feature type="compositionally biased region" description="Polar residues" evidence="1">
    <location>
        <begin position="202"/>
        <end position="224"/>
    </location>
</feature>
<protein>
    <recommendedName>
        <fullName evidence="4">Major facilitator superfamily transporter</fullName>
    </recommendedName>
</protein>
<evidence type="ECO:0000313" key="2">
    <source>
        <dbReference type="EMBL" id="CAK7263438.1"/>
    </source>
</evidence>
<feature type="compositionally biased region" description="Acidic residues" evidence="1">
    <location>
        <begin position="291"/>
        <end position="307"/>
    </location>
</feature>
<dbReference type="EMBL" id="CAWUOM010000005">
    <property type="protein sequence ID" value="CAK7263438.1"/>
    <property type="molecule type" value="Genomic_DNA"/>
</dbReference>
<feature type="compositionally biased region" description="Basic residues" evidence="1">
    <location>
        <begin position="259"/>
        <end position="268"/>
    </location>
</feature>
<gene>
    <name evidence="2" type="ORF">SEPCBS57363_000558</name>
</gene>
<feature type="compositionally biased region" description="Low complexity" evidence="1">
    <location>
        <begin position="182"/>
        <end position="194"/>
    </location>
</feature>
<feature type="compositionally biased region" description="Polar residues" evidence="1">
    <location>
        <begin position="232"/>
        <end position="249"/>
    </location>
</feature>
<evidence type="ECO:0000313" key="3">
    <source>
        <dbReference type="Proteomes" id="UP001642501"/>
    </source>
</evidence>
<reference evidence="2 3" key="1">
    <citation type="submission" date="2024-01" db="EMBL/GenBank/DDBJ databases">
        <authorList>
            <person name="Allen C."/>
            <person name="Tagirdzhanova G."/>
        </authorList>
    </citation>
    <scope>NUCLEOTIDE SEQUENCE [LARGE SCALE GENOMIC DNA]</scope>
    <source>
        <strain evidence="2 3">CBS 573.63</strain>
    </source>
</reference>
<feature type="compositionally biased region" description="Low complexity" evidence="1">
    <location>
        <begin position="478"/>
        <end position="488"/>
    </location>
</feature>
<accession>A0ABP0D5E0</accession>
<proteinExistence type="predicted"/>
<comment type="caution">
    <text evidence="2">The sequence shown here is derived from an EMBL/GenBank/DDBJ whole genome shotgun (WGS) entry which is preliminary data.</text>
</comment>
<feature type="region of interest" description="Disordered" evidence="1">
    <location>
        <begin position="182"/>
        <end position="311"/>
    </location>
</feature>
<keyword evidence="3" id="KW-1185">Reference proteome</keyword>
<organism evidence="2 3">
    <name type="scientific">Sporothrix epigloea</name>
    <dbReference type="NCBI Taxonomy" id="1892477"/>
    <lineage>
        <taxon>Eukaryota</taxon>
        <taxon>Fungi</taxon>
        <taxon>Dikarya</taxon>
        <taxon>Ascomycota</taxon>
        <taxon>Pezizomycotina</taxon>
        <taxon>Sordariomycetes</taxon>
        <taxon>Sordariomycetidae</taxon>
        <taxon>Ophiostomatales</taxon>
        <taxon>Ophiostomataceae</taxon>
        <taxon>Sporothrix</taxon>
    </lineage>
</organism>